<organism evidence="2 3">
    <name type="scientific">Tenebrio molitor</name>
    <name type="common">Yellow mealworm beetle</name>
    <dbReference type="NCBI Taxonomy" id="7067"/>
    <lineage>
        <taxon>Eukaryota</taxon>
        <taxon>Metazoa</taxon>
        <taxon>Ecdysozoa</taxon>
        <taxon>Arthropoda</taxon>
        <taxon>Hexapoda</taxon>
        <taxon>Insecta</taxon>
        <taxon>Pterygota</taxon>
        <taxon>Neoptera</taxon>
        <taxon>Endopterygota</taxon>
        <taxon>Coleoptera</taxon>
        <taxon>Polyphaga</taxon>
        <taxon>Cucujiformia</taxon>
        <taxon>Tenebrionidae</taxon>
        <taxon>Tenebrio</taxon>
    </lineage>
</organism>
<proteinExistence type="predicted"/>
<comment type="caution">
    <text evidence="2">The sequence shown here is derived from an EMBL/GenBank/DDBJ whole genome shotgun (WGS) entry which is preliminary data.</text>
</comment>
<dbReference type="EMBL" id="JABDTM020022351">
    <property type="protein sequence ID" value="KAH0815932.1"/>
    <property type="molecule type" value="Genomic_DNA"/>
</dbReference>
<name>A0A8J6LCU9_TENMO</name>
<dbReference type="Proteomes" id="UP000719412">
    <property type="component" value="Unassembled WGS sequence"/>
</dbReference>
<reference evidence="2" key="1">
    <citation type="journal article" date="2020" name="J Insects Food Feed">
        <title>The yellow mealworm (Tenebrio molitor) genome: a resource for the emerging insects as food and feed industry.</title>
        <authorList>
            <person name="Eriksson T."/>
            <person name="Andere A."/>
            <person name="Kelstrup H."/>
            <person name="Emery V."/>
            <person name="Picard C."/>
        </authorList>
    </citation>
    <scope>NUCLEOTIDE SEQUENCE</scope>
    <source>
        <strain evidence="2">Stoneville</strain>
        <tissue evidence="2">Whole head</tissue>
    </source>
</reference>
<keyword evidence="3" id="KW-1185">Reference proteome</keyword>
<dbReference type="AlphaFoldDB" id="A0A8J6LCU9"/>
<evidence type="ECO:0000256" key="1">
    <source>
        <dbReference type="SAM" id="Coils"/>
    </source>
</evidence>
<gene>
    <name evidence="2" type="ORF">GEV33_006859</name>
</gene>
<evidence type="ECO:0000313" key="2">
    <source>
        <dbReference type="EMBL" id="KAH0815932.1"/>
    </source>
</evidence>
<sequence>MDATATAQYEQAALTLLSLAFEKLKLNSTADLEETFLSCEDPQEACSYLIETDNQTIEMADKSELKLDASCVSENAENREMSDRLSASFTSNEINTTGETKETLDVTPFRSSKANTVDDSLVVQYDEIMAASPSLFAEKLPKYEKCSDFLLKINGLQQTISKLKLLNRLKEGEILKLKQNKFGPLETSEDQMLTNGKNESSESQLIEAQNKISELMSQNKKIEEKYEKEIHEVKVKLEEKEQELQLLKENSAELEQKLTAAKDENKKSSEQWKEILDRSDKILVGFSKNLKEAEEKNNKMEIKYNDLNIILNSVIEKYEKCKQSIITLKTNEETYKNHIKALEKKFEQAADEYEKFKIKALAQIDEYFV</sequence>
<reference evidence="2" key="2">
    <citation type="submission" date="2021-08" db="EMBL/GenBank/DDBJ databases">
        <authorList>
            <person name="Eriksson T."/>
        </authorList>
    </citation>
    <scope>NUCLEOTIDE SEQUENCE</scope>
    <source>
        <strain evidence="2">Stoneville</strain>
        <tissue evidence="2">Whole head</tissue>
    </source>
</reference>
<protein>
    <submittedName>
        <fullName evidence="2">Uncharacterized protein</fullName>
    </submittedName>
</protein>
<accession>A0A8J6LCU9</accession>
<evidence type="ECO:0000313" key="3">
    <source>
        <dbReference type="Proteomes" id="UP000719412"/>
    </source>
</evidence>
<keyword evidence="1" id="KW-0175">Coiled coil</keyword>
<feature type="coiled-coil region" evidence="1">
    <location>
        <begin position="198"/>
        <end position="359"/>
    </location>
</feature>